<organism evidence="1 2">
    <name type="scientific">Pseudarcicella hirudinis</name>
    <dbReference type="NCBI Taxonomy" id="1079859"/>
    <lineage>
        <taxon>Bacteria</taxon>
        <taxon>Pseudomonadati</taxon>
        <taxon>Bacteroidota</taxon>
        <taxon>Cytophagia</taxon>
        <taxon>Cytophagales</taxon>
        <taxon>Flectobacillaceae</taxon>
        <taxon>Pseudarcicella</taxon>
    </lineage>
</organism>
<dbReference type="RefSeq" id="WP_092011415.1">
    <property type="nucleotide sequence ID" value="NZ_FOXH01000001.1"/>
</dbReference>
<sequence length="136" mass="16056">MKVLALVEIDPLTGIIVEKLPHKIYSENCSVERADSFFIQSIALKKAKSNLTEIERNQQIRLTANFEEIVKMGFIHHSEFEKVIEKKLIEIQNRITLRFYYDFWIKKPISKMRWRITAKVGPSLVKFLIRLKNGKH</sequence>
<protein>
    <submittedName>
        <fullName evidence="1">Uncharacterized protein</fullName>
    </submittedName>
</protein>
<accession>A0A1I5MUL4</accession>
<name>A0A1I5MUL4_9BACT</name>
<reference evidence="1 2" key="1">
    <citation type="submission" date="2016-10" db="EMBL/GenBank/DDBJ databases">
        <authorList>
            <person name="de Groot N.N."/>
        </authorList>
    </citation>
    <scope>NUCLEOTIDE SEQUENCE [LARGE SCALE GENOMIC DNA]</scope>
    <source>
        <strain evidence="2">E92,LMG 26720,CCM 7988</strain>
    </source>
</reference>
<evidence type="ECO:0000313" key="1">
    <source>
        <dbReference type="EMBL" id="SFP13234.1"/>
    </source>
</evidence>
<proteinExistence type="predicted"/>
<evidence type="ECO:0000313" key="2">
    <source>
        <dbReference type="Proteomes" id="UP000199306"/>
    </source>
</evidence>
<dbReference type="EMBL" id="FOXH01000001">
    <property type="protein sequence ID" value="SFP13234.1"/>
    <property type="molecule type" value="Genomic_DNA"/>
</dbReference>
<dbReference type="Proteomes" id="UP000199306">
    <property type="component" value="Unassembled WGS sequence"/>
</dbReference>
<keyword evidence="2" id="KW-1185">Reference proteome</keyword>
<dbReference type="STRING" id="1079859.SAMN04515674_101455"/>
<gene>
    <name evidence="1" type="ORF">SAMN04515674_101455</name>
</gene>
<dbReference type="AlphaFoldDB" id="A0A1I5MUL4"/>